<feature type="compositionally biased region" description="Polar residues" evidence="1">
    <location>
        <begin position="54"/>
        <end position="64"/>
    </location>
</feature>
<organism evidence="2 3">
    <name type="scientific">Boothiomyces macroporosus</name>
    <dbReference type="NCBI Taxonomy" id="261099"/>
    <lineage>
        <taxon>Eukaryota</taxon>
        <taxon>Fungi</taxon>
        <taxon>Fungi incertae sedis</taxon>
        <taxon>Chytridiomycota</taxon>
        <taxon>Chytridiomycota incertae sedis</taxon>
        <taxon>Chytridiomycetes</taxon>
        <taxon>Rhizophydiales</taxon>
        <taxon>Terramycetaceae</taxon>
        <taxon>Boothiomyces</taxon>
    </lineage>
</organism>
<comment type="caution">
    <text evidence="2">The sequence shown here is derived from an EMBL/GenBank/DDBJ whole genome shotgun (WGS) entry which is preliminary data.</text>
</comment>
<dbReference type="InterPro" id="IPR021851">
    <property type="entry name" value="DUF3455"/>
</dbReference>
<evidence type="ECO:0000313" key="2">
    <source>
        <dbReference type="EMBL" id="KAJ3257726.1"/>
    </source>
</evidence>
<dbReference type="Pfam" id="PF11937">
    <property type="entry name" value="DUF3455"/>
    <property type="match status" value="1"/>
</dbReference>
<dbReference type="PANTHER" id="PTHR35567">
    <property type="entry name" value="MALATE DEHYDROGENASE (AFU_ORTHOLOGUE AFUA_2G13800)"/>
    <property type="match status" value="1"/>
</dbReference>
<proteinExistence type="predicted"/>
<accession>A0AAD5UGT7</accession>
<dbReference type="EMBL" id="JADGKB010000035">
    <property type="protein sequence ID" value="KAJ3257726.1"/>
    <property type="molecule type" value="Genomic_DNA"/>
</dbReference>
<gene>
    <name evidence="2" type="ORF">HK103_004353</name>
</gene>
<protein>
    <submittedName>
        <fullName evidence="2">Uncharacterized protein</fullName>
    </submittedName>
</protein>
<name>A0AAD5UGT7_9FUNG</name>
<feature type="region of interest" description="Disordered" evidence="1">
    <location>
        <begin position="47"/>
        <end position="92"/>
    </location>
</feature>
<dbReference type="Proteomes" id="UP001210925">
    <property type="component" value="Unassembled WGS sequence"/>
</dbReference>
<evidence type="ECO:0000256" key="1">
    <source>
        <dbReference type="SAM" id="MobiDB-lite"/>
    </source>
</evidence>
<sequence length="245" mass="27271">MQITLALLFTLIAAEPLTKRHNSRYPTKYSYGSSSWDMQGSGEYGQYGQSNGQWNGQSNGQYGENSMGAWTGSNQGSNHDSYHDFPQQIRPPSGSKLISKTFGVGTQNYKCSAGKWTLDSVNANQYRNPHDIERVDISYFFLPQPDSNGGQPSWMYLDDFSVFTGKPIVKVTVDQNSVPWVVLARTSGSNQGFLSKATTLLRVHTKGGNPPNTPCSEGQFIRVRYSAEYWFFSGPSSSRPSYFGY</sequence>
<dbReference type="AlphaFoldDB" id="A0AAD5UGT7"/>
<keyword evidence="3" id="KW-1185">Reference proteome</keyword>
<reference evidence="2" key="1">
    <citation type="submission" date="2020-05" db="EMBL/GenBank/DDBJ databases">
        <title>Phylogenomic resolution of chytrid fungi.</title>
        <authorList>
            <person name="Stajich J.E."/>
            <person name="Amses K."/>
            <person name="Simmons R."/>
            <person name="Seto K."/>
            <person name="Myers J."/>
            <person name="Bonds A."/>
            <person name="Quandt C.A."/>
            <person name="Barry K."/>
            <person name="Liu P."/>
            <person name="Grigoriev I."/>
            <person name="Longcore J.E."/>
            <person name="James T.Y."/>
        </authorList>
    </citation>
    <scope>NUCLEOTIDE SEQUENCE</scope>
    <source>
        <strain evidence="2">PLAUS21</strain>
    </source>
</reference>
<evidence type="ECO:0000313" key="3">
    <source>
        <dbReference type="Proteomes" id="UP001210925"/>
    </source>
</evidence>
<dbReference type="PANTHER" id="PTHR35567:SF1">
    <property type="entry name" value="CONSERVED FUNGAL PROTEIN (AFU_ORTHOLOGUE AFUA_1G14230)"/>
    <property type="match status" value="1"/>
</dbReference>